<feature type="compositionally biased region" description="Polar residues" evidence="1">
    <location>
        <begin position="133"/>
        <end position="144"/>
    </location>
</feature>
<feature type="region of interest" description="Disordered" evidence="1">
    <location>
        <begin position="125"/>
        <end position="146"/>
    </location>
</feature>
<evidence type="ECO:0000313" key="3">
    <source>
        <dbReference type="EMBL" id="RXG32525.1"/>
    </source>
</evidence>
<sequence length="250" mass="27776">MLDKEHLKKTPKYNSHFYKYIKEFGLVCAFIFMSFAMQAQIDNSSGSFKIPAVEDSTGTPTPVPADIPKAKPDVPASRGGLMLDSDGKLVERPVLKAPESSNFYMLKREDFADAGQRYTDIMNDREANRTSDRSNMPAHQSDQDLGTFHSGAQQVKIMCRDYQFVDGDRVAVLVNDEIVVPSIWLTASWSSFYVPLNPGFNRVSFKALNQGSSGPNTAAFIVYDDSGNVIVSNEWNLLTGVKANIMIVKE</sequence>
<keyword evidence="2" id="KW-1133">Transmembrane helix</keyword>
<protein>
    <recommendedName>
        <fullName evidence="5">Secreted protein</fullName>
    </recommendedName>
</protein>
<dbReference type="STRING" id="1122159.SAMN02745246_00826"/>
<dbReference type="Proteomes" id="UP000290608">
    <property type="component" value="Unassembled WGS sequence"/>
</dbReference>
<feature type="region of interest" description="Disordered" evidence="1">
    <location>
        <begin position="55"/>
        <end position="78"/>
    </location>
</feature>
<proteinExistence type="predicted"/>
<evidence type="ECO:0000256" key="1">
    <source>
        <dbReference type="SAM" id="MobiDB-lite"/>
    </source>
</evidence>
<name>A0A4Q0PRK2_9FLAO</name>
<comment type="caution">
    <text evidence="3">The sequence shown here is derived from an EMBL/GenBank/DDBJ whole genome shotgun (WGS) entry which is preliminary data.</text>
</comment>
<reference evidence="3 4" key="1">
    <citation type="submission" date="2018-07" db="EMBL/GenBank/DDBJ databases">
        <title>Leeuwenhoekiella genomics.</title>
        <authorList>
            <person name="Tahon G."/>
            <person name="Willems A."/>
        </authorList>
    </citation>
    <scope>NUCLEOTIDE SEQUENCE [LARGE SCALE GENOMIC DNA]</scope>
    <source>
        <strain evidence="3 4">LMG 1345</strain>
    </source>
</reference>
<evidence type="ECO:0008006" key="5">
    <source>
        <dbReference type="Google" id="ProtNLM"/>
    </source>
</evidence>
<evidence type="ECO:0000256" key="2">
    <source>
        <dbReference type="SAM" id="Phobius"/>
    </source>
</evidence>
<dbReference type="EMBL" id="QOVL01000003">
    <property type="protein sequence ID" value="RXG32525.1"/>
    <property type="molecule type" value="Genomic_DNA"/>
</dbReference>
<dbReference type="AlphaFoldDB" id="A0A4Q0PRK2"/>
<feature type="transmembrane region" description="Helical" evidence="2">
    <location>
        <begin position="20"/>
        <end position="41"/>
    </location>
</feature>
<gene>
    <name evidence="3" type="ORF">DSL99_849</name>
</gene>
<keyword evidence="2" id="KW-0812">Transmembrane</keyword>
<accession>A0A4Q0PRK2</accession>
<keyword evidence="2" id="KW-0472">Membrane</keyword>
<evidence type="ECO:0000313" key="4">
    <source>
        <dbReference type="Proteomes" id="UP000290608"/>
    </source>
</evidence>
<organism evidence="3 4">
    <name type="scientific">Leeuwenhoekiella marinoflava</name>
    <dbReference type="NCBI Taxonomy" id="988"/>
    <lineage>
        <taxon>Bacteria</taxon>
        <taxon>Pseudomonadati</taxon>
        <taxon>Bacteroidota</taxon>
        <taxon>Flavobacteriia</taxon>
        <taxon>Flavobacteriales</taxon>
        <taxon>Flavobacteriaceae</taxon>
        <taxon>Leeuwenhoekiella</taxon>
    </lineage>
</organism>